<evidence type="ECO:0000256" key="2">
    <source>
        <dbReference type="ARBA" id="ARBA00022801"/>
    </source>
</evidence>
<dbReference type="GO" id="GO:0005829">
    <property type="term" value="C:cytosol"/>
    <property type="evidence" value="ECO:0007669"/>
    <property type="project" value="TreeGrafter"/>
</dbReference>
<dbReference type="Proteomes" id="UP000321720">
    <property type="component" value="Unassembled WGS sequence"/>
</dbReference>
<dbReference type="CDD" id="cd06127">
    <property type="entry name" value="DEDDh"/>
    <property type="match status" value="1"/>
</dbReference>
<keyword evidence="6" id="KW-1185">Reference proteome</keyword>
<dbReference type="InterPro" id="IPR012337">
    <property type="entry name" value="RNaseH-like_sf"/>
</dbReference>
<dbReference type="InterPro" id="IPR013520">
    <property type="entry name" value="Ribonucl_H"/>
</dbReference>
<evidence type="ECO:0000256" key="3">
    <source>
        <dbReference type="ARBA" id="ARBA00022839"/>
    </source>
</evidence>
<organism evidence="5 6">
    <name type="scientific">Cellulomonas composti</name>
    <dbReference type="NCBI Taxonomy" id="266130"/>
    <lineage>
        <taxon>Bacteria</taxon>
        <taxon>Bacillati</taxon>
        <taxon>Actinomycetota</taxon>
        <taxon>Actinomycetes</taxon>
        <taxon>Micrococcales</taxon>
        <taxon>Cellulomonadaceae</taxon>
        <taxon>Cellulomonas</taxon>
    </lineage>
</organism>
<feature type="domain" description="Exonuclease" evidence="4">
    <location>
        <begin position="13"/>
        <end position="193"/>
    </location>
</feature>
<dbReference type="OrthoDB" id="9791657at2"/>
<keyword evidence="1" id="KW-0540">Nuclease</keyword>
<dbReference type="SUPFAM" id="SSF53098">
    <property type="entry name" value="Ribonuclease H-like"/>
    <property type="match status" value="1"/>
</dbReference>
<protein>
    <submittedName>
        <fullName evidence="5">DNA polymerase III subunit epsilon</fullName>
    </submittedName>
</protein>
<dbReference type="Pfam" id="PF00929">
    <property type="entry name" value="RNase_T"/>
    <property type="match status" value="1"/>
</dbReference>
<dbReference type="RefSeq" id="WP_146842201.1">
    <property type="nucleotide sequence ID" value="NZ_BJWG01000004.1"/>
</dbReference>
<dbReference type="InterPro" id="IPR036397">
    <property type="entry name" value="RNaseH_sf"/>
</dbReference>
<evidence type="ECO:0000313" key="6">
    <source>
        <dbReference type="Proteomes" id="UP000321720"/>
    </source>
</evidence>
<accession>A0A511J934</accession>
<dbReference type="Gene3D" id="3.30.420.10">
    <property type="entry name" value="Ribonuclease H-like superfamily/Ribonuclease H"/>
    <property type="match status" value="1"/>
</dbReference>
<keyword evidence="3" id="KW-0269">Exonuclease</keyword>
<dbReference type="PANTHER" id="PTHR30231:SF4">
    <property type="entry name" value="PROTEIN NEN2"/>
    <property type="match status" value="1"/>
</dbReference>
<dbReference type="NCBIfam" id="NF005927">
    <property type="entry name" value="PRK07942.1"/>
    <property type="match status" value="1"/>
</dbReference>
<evidence type="ECO:0000256" key="1">
    <source>
        <dbReference type="ARBA" id="ARBA00022722"/>
    </source>
</evidence>
<reference evidence="5 6" key="1">
    <citation type="submission" date="2019-07" db="EMBL/GenBank/DDBJ databases">
        <title>Whole genome shotgun sequence of Cellulomonas composti NBRC 100758.</title>
        <authorList>
            <person name="Hosoyama A."/>
            <person name="Uohara A."/>
            <person name="Ohji S."/>
            <person name="Ichikawa N."/>
        </authorList>
    </citation>
    <scope>NUCLEOTIDE SEQUENCE [LARGE SCALE GENOMIC DNA]</scope>
    <source>
        <strain evidence="5 6">NBRC 100758</strain>
    </source>
</reference>
<proteinExistence type="predicted"/>
<name>A0A511J934_9CELL</name>
<sequence length="243" mass="25786">MAAEHATGWTTRHLLGFDTETTGVDVRNDRIVSAALVRRDSTGAHVRSWLIDPGIEIPAAAAAIHGFSTEHVRLHGRPSSTALDEIADALVAALREGAALVAFNASFDLAILDAELARHALPSLVDRLGGAPVRPVIDPMVLDRMAEPQREGGRRLVDLCEHYGVATGILHTADADTLATLEVLDHVLERNPVLAAADPEQLHDRQAIAVAAWRAVHHARKAAEAAQSVLDALMAVGAPSARA</sequence>
<dbReference type="PANTHER" id="PTHR30231">
    <property type="entry name" value="DNA POLYMERASE III SUBUNIT EPSILON"/>
    <property type="match status" value="1"/>
</dbReference>
<dbReference type="SMART" id="SM00479">
    <property type="entry name" value="EXOIII"/>
    <property type="match status" value="1"/>
</dbReference>
<dbReference type="GO" id="GO:0008408">
    <property type="term" value="F:3'-5' exonuclease activity"/>
    <property type="evidence" value="ECO:0007669"/>
    <property type="project" value="TreeGrafter"/>
</dbReference>
<dbReference type="AlphaFoldDB" id="A0A511J934"/>
<evidence type="ECO:0000259" key="4">
    <source>
        <dbReference type="SMART" id="SM00479"/>
    </source>
</evidence>
<evidence type="ECO:0000313" key="5">
    <source>
        <dbReference type="EMBL" id="GEL94504.1"/>
    </source>
</evidence>
<keyword evidence="2" id="KW-0378">Hydrolase</keyword>
<dbReference type="EMBL" id="BJWG01000004">
    <property type="protein sequence ID" value="GEL94504.1"/>
    <property type="molecule type" value="Genomic_DNA"/>
</dbReference>
<gene>
    <name evidence="5" type="ORF">CCO02nite_11620</name>
</gene>
<comment type="caution">
    <text evidence="5">The sequence shown here is derived from an EMBL/GenBank/DDBJ whole genome shotgun (WGS) entry which is preliminary data.</text>
</comment>
<dbReference type="GO" id="GO:0003676">
    <property type="term" value="F:nucleic acid binding"/>
    <property type="evidence" value="ECO:0007669"/>
    <property type="project" value="InterPro"/>
</dbReference>